<gene>
    <name evidence="8" type="ORF">FTW19_16680</name>
</gene>
<dbReference type="AlphaFoldDB" id="A0A5B9EH63"/>
<accession>A0A5B9EH63</accession>
<keyword evidence="3" id="KW-0560">Oxidoreductase</keyword>
<dbReference type="InterPro" id="IPR013766">
    <property type="entry name" value="Thioredoxin_domain"/>
</dbReference>
<feature type="region of interest" description="Disordered" evidence="6">
    <location>
        <begin position="1"/>
        <end position="24"/>
    </location>
</feature>
<evidence type="ECO:0000259" key="7">
    <source>
        <dbReference type="PROSITE" id="PS51352"/>
    </source>
</evidence>
<keyword evidence="4" id="KW-1015">Disulfide bond</keyword>
<evidence type="ECO:0000256" key="5">
    <source>
        <dbReference type="ARBA" id="ARBA00023284"/>
    </source>
</evidence>
<evidence type="ECO:0000313" key="9">
    <source>
        <dbReference type="Proteomes" id="UP000321820"/>
    </source>
</evidence>
<feature type="domain" description="Thioredoxin" evidence="7">
    <location>
        <begin position="75"/>
        <end position="285"/>
    </location>
</feature>
<dbReference type="OrthoDB" id="117402at2"/>
<evidence type="ECO:0000256" key="6">
    <source>
        <dbReference type="SAM" id="MobiDB-lite"/>
    </source>
</evidence>
<dbReference type="Proteomes" id="UP000321820">
    <property type="component" value="Chromosome"/>
</dbReference>
<evidence type="ECO:0000313" key="8">
    <source>
        <dbReference type="EMBL" id="QEE31398.1"/>
    </source>
</evidence>
<dbReference type="PANTHER" id="PTHR13887">
    <property type="entry name" value="GLUTATHIONE S-TRANSFERASE KAPPA"/>
    <property type="match status" value="1"/>
</dbReference>
<name>A0A5B9EH63_9BACT</name>
<dbReference type="PANTHER" id="PTHR13887:SF14">
    <property type="entry name" value="DISULFIDE BOND FORMATION PROTEIN D"/>
    <property type="match status" value="1"/>
</dbReference>
<keyword evidence="5" id="KW-0676">Redox-active center</keyword>
<evidence type="ECO:0000256" key="3">
    <source>
        <dbReference type="ARBA" id="ARBA00023002"/>
    </source>
</evidence>
<evidence type="ECO:0000256" key="2">
    <source>
        <dbReference type="ARBA" id="ARBA00022729"/>
    </source>
</evidence>
<comment type="similarity">
    <text evidence="1">Belongs to the thioredoxin family. DsbA subfamily.</text>
</comment>
<dbReference type="Pfam" id="PF13462">
    <property type="entry name" value="Thioredoxin_4"/>
    <property type="match status" value="1"/>
</dbReference>
<sequence>MAQTAGAPPAAQADPLPQPNPKFFTAETPTVATVNAFLKAQWGYDANRIWRVMAIQKTMAPGISRIVVFIAQKGQTNQQPQSLQFLTTPDGKFALAGDQVMPFGEKPFAALRSTLQQRADGPAKGAAGKDLLLVEFADMQCPHCKESEKIFDQLVTDFPNARVVFQNYPLTEIHPYAYKAASYGVCVAQKSNDAFFTFLHEVFAKQEALTPEAGDQTLAAAATAAGQDPAAITACASTPATKAKVDAQIKLAEDSGVDQTPMISVNGHLIPLGNVPYEVLKQIVAFQAVQDGVPAGTPSK</sequence>
<feature type="compositionally biased region" description="Low complexity" evidence="6">
    <location>
        <begin position="1"/>
        <end position="15"/>
    </location>
</feature>
<proteinExistence type="inferred from homology"/>
<keyword evidence="2" id="KW-0732">Signal</keyword>
<keyword evidence="9" id="KW-1185">Reference proteome</keyword>
<reference evidence="8 9" key="1">
    <citation type="submission" date="2019-08" db="EMBL/GenBank/DDBJ databases">
        <title>Complete genome sequence of Terriglobus albidus strain ORNL.</title>
        <authorList>
            <person name="Podar M."/>
        </authorList>
    </citation>
    <scope>NUCLEOTIDE SEQUENCE [LARGE SCALE GENOMIC DNA]</scope>
    <source>
        <strain evidence="8 9">ORNL</strain>
    </source>
</reference>
<dbReference type="InterPro" id="IPR036249">
    <property type="entry name" value="Thioredoxin-like_sf"/>
</dbReference>
<dbReference type="Gene3D" id="3.40.30.10">
    <property type="entry name" value="Glutaredoxin"/>
    <property type="match status" value="1"/>
</dbReference>
<evidence type="ECO:0000256" key="1">
    <source>
        <dbReference type="ARBA" id="ARBA00005791"/>
    </source>
</evidence>
<dbReference type="GO" id="GO:0016491">
    <property type="term" value="F:oxidoreductase activity"/>
    <property type="evidence" value="ECO:0007669"/>
    <property type="project" value="UniProtKB-KW"/>
</dbReference>
<evidence type="ECO:0000256" key="4">
    <source>
        <dbReference type="ARBA" id="ARBA00023157"/>
    </source>
</evidence>
<dbReference type="PROSITE" id="PS51352">
    <property type="entry name" value="THIOREDOXIN_2"/>
    <property type="match status" value="1"/>
</dbReference>
<dbReference type="InterPro" id="IPR012336">
    <property type="entry name" value="Thioredoxin-like_fold"/>
</dbReference>
<dbReference type="KEGG" id="talb:FTW19_16680"/>
<organism evidence="8 9">
    <name type="scientific">Terriglobus albidus</name>
    <dbReference type="NCBI Taxonomy" id="1592106"/>
    <lineage>
        <taxon>Bacteria</taxon>
        <taxon>Pseudomonadati</taxon>
        <taxon>Acidobacteriota</taxon>
        <taxon>Terriglobia</taxon>
        <taxon>Terriglobales</taxon>
        <taxon>Acidobacteriaceae</taxon>
        <taxon>Terriglobus</taxon>
    </lineage>
</organism>
<dbReference type="EMBL" id="CP042806">
    <property type="protein sequence ID" value="QEE31398.1"/>
    <property type="molecule type" value="Genomic_DNA"/>
</dbReference>
<protein>
    <submittedName>
        <fullName evidence="8">Disulfide bond formation protein DsbA</fullName>
    </submittedName>
</protein>
<dbReference type="SUPFAM" id="SSF52833">
    <property type="entry name" value="Thioredoxin-like"/>
    <property type="match status" value="1"/>
</dbReference>